<feature type="compositionally biased region" description="Low complexity" evidence="1">
    <location>
        <begin position="32"/>
        <end position="52"/>
    </location>
</feature>
<protein>
    <submittedName>
        <fullName evidence="3">Uncharacterized protein</fullName>
    </submittedName>
</protein>
<accession>A0AAV5A603</accession>
<keyword evidence="4" id="KW-1185">Reference proteome</keyword>
<dbReference type="Proteomes" id="UP001050691">
    <property type="component" value="Unassembled WGS sequence"/>
</dbReference>
<feature type="compositionally biased region" description="Pro residues" evidence="1">
    <location>
        <begin position="285"/>
        <end position="294"/>
    </location>
</feature>
<evidence type="ECO:0000256" key="2">
    <source>
        <dbReference type="SAM" id="SignalP"/>
    </source>
</evidence>
<organism evidence="3 4">
    <name type="scientific">Clathrus columnatus</name>
    <dbReference type="NCBI Taxonomy" id="1419009"/>
    <lineage>
        <taxon>Eukaryota</taxon>
        <taxon>Fungi</taxon>
        <taxon>Dikarya</taxon>
        <taxon>Basidiomycota</taxon>
        <taxon>Agaricomycotina</taxon>
        <taxon>Agaricomycetes</taxon>
        <taxon>Phallomycetidae</taxon>
        <taxon>Phallales</taxon>
        <taxon>Clathraceae</taxon>
        <taxon>Clathrus</taxon>
    </lineage>
</organism>
<feature type="chain" id="PRO_5043674710" evidence="2">
    <location>
        <begin position="20"/>
        <end position="327"/>
    </location>
</feature>
<dbReference type="AlphaFoldDB" id="A0AAV5A603"/>
<feature type="region of interest" description="Disordered" evidence="1">
    <location>
        <begin position="25"/>
        <end position="54"/>
    </location>
</feature>
<gene>
    <name evidence="3" type="ORF">Clacol_001531</name>
</gene>
<dbReference type="EMBL" id="BPWL01000002">
    <property type="protein sequence ID" value="GJJ07330.1"/>
    <property type="molecule type" value="Genomic_DNA"/>
</dbReference>
<name>A0AAV5A603_9AGAM</name>
<feature type="region of interest" description="Disordered" evidence="1">
    <location>
        <begin position="285"/>
        <end position="327"/>
    </location>
</feature>
<sequence length="327" mass="36862">MTVLQTLTWILLLVSATHGEAFQYSSGWSPGQKTTQVTPQVVPTFSPSPSQSESGKFSWSSLFTSGPIGSILSRSGINVTEKLAEAQEKSKLPWDDKIPMITDNNYEELIFNEKFATQKEEEDRVWFIIVSAARNQRTSVSVLVDEEFNKAYNMSVTEGDLPFVRWGRIDYLNVTRLTTKWAVWKAPLYIIAKDRGKTLRFLNPQALGGKAVTVREFLLDGTYLRLYPWVGVWAPGGRYEHILHNFAVFQEFIYLYLSKIPSWLLMMLSGAFGSVILHIFHRPSTPPPPRPAPKPIEASEPEVKPAEPEPSTPKSGKGSVSKRKKKN</sequence>
<reference evidence="3" key="1">
    <citation type="submission" date="2021-10" db="EMBL/GenBank/DDBJ databases">
        <title>De novo Genome Assembly of Clathrus columnatus (Basidiomycota, Fungi) Using Illumina and Nanopore Sequence Data.</title>
        <authorList>
            <person name="Ogiso-Tanaka E."/>
            <person name="Itagaki H."/>
            <person name="Hosoya T."/>
            <person name="Hosaka K."/>
        </authorList>
    </citation>
    <scope>NUCLEOTIDE SEQUENCE</scope>
    <source>
        <strain evidence="3">MO-923</strain>
    </source>
</reference>
<proteinExistence type="predicted"/>
<evidence type="ECO:0000313" key="4">
    <source>
        <dbReference type="Proteomes" id="UP001050691"/>
    </source>
</evidence>
<feature type="signal peptide" evidence="2">
    <location>
        <begin position="1"/>
        <end position="19"/>
    </location>
</feature>
<comment type="caution">
    <text evidence="3">The sequence shown here is derived from an EMBL/GenBank/DDBJ whole genome shotgun (WGS) entry which is preliminary data.</text>
</comment>
<evidence type="ECO:0000313" key="3">
    <source>
        <dbReference type="EMBL" id="GJJ07330.1"/>
    </source>
</evidence>
<keyword evidence="2" id="KW-0732">Signal</keyword>
<evidence type="ECO:0000256" key="1">
    <source>
        <dbReference type="SAM" id="MobiDB-lite"/>
    </source>
</evidence>